<dbReference type="InterPro" id="IPR018171">
    <property type="entry name" value="Pept_tRNA_hydro_CS"/>
</dbReference>
<name>A0A2G9YTA6_9BACT</name>
<dbReference type="PANTHER" id="PTHR17224:SF1">
    <property type="entry name" value="PEPTIDYL-TRNA HYDROLASE"/>
    <property type="match status" value="1"/>
</dbReference>
<gene>
    <name evidence="9" type="ORF">COX38_00705</name>
</gene>
<evidence type="ECO:0000313" key="9">
    <source>
        <dbReference type="EMBL" id="PIP22409.1"/>
    </source>
</evidence>
<dbReference type="Gene3D" id="3.40.50.1470">
    <property type="entry name" value="Peptidyl-tRNA hydrolase"/>
    <property type="match status" value="1"/>
</dbReference>
<dbReference type="EC" id="3.1.1.29" evidence="1 7"/>
<dbReference type="PANTHER" id="PTHR17224">
    <property type="entry name" value="PEPTIDYL-TRNA HYDROLASE"/>
    <property type="match status" value="1"/>
</dbReference>
<reference evidence="9 10" key="1">
    <citation type="submission" date="2017-09" db="EMBL/GenBank/DDBJ databases">
        <title>Depth-based differentiation of microbial function through sediment-hosted aquifers and enrichment of novel symbionts in the deep terrestrial subsurface.</title>
        <authorList>
            <person name="Probst A.J."/>
            <person name="Ladd B."/>
            <person name="Jarett J.K."/>
            <person name="Geller-Mcgrath D.E."/>
            <person name="Sieber C.M."/>
            <person name="Emerson J.B."/>
            <person name="Anantharaman K."/>
            <person name="Thomas B.C."/>
            <person name="Malmstrom R."/>
            <person name="Stieglmeier M."/>
            <person name="Klingl A."/>
            <person name="Woyke T."/>
            <person name="Ryan C.M."/>
            <person name="Banfield J.F."/>
        </authorList>
    </citation>
    <scope>NUCLEOTIDE SEQUENCE [LARGE SCALE GENOMIC DNA]</scope>
    <source>
        <strain evidence="9">CG23_combo_of_CG06-09_8_20_14_all_39_25</strain>
    </source>
</reference>
<dbReference type="NCBIfam" id="TIGR00447">
    <property type="entry name" value="pth"/>
    <property type="match status" value="1"/>
</dbReference>
<protein>
    <recommendedName>
        <fullName evidence="6 7">Peptidyl-tRNA hydrolase</fullName>
        <ecNumber evidence="1 7">3.1.1.29</ecNumber>
    </recommendedName>
</protein>
<dbReference type="GO" id="GO:0000049">
    <property type="term" value="F:tRNA binding"/>
    <property type="evidence" value="ECO:0007669"/>
    <property type="project" value="UniProtKB-KW"/>
</dbReference>
<keyword evidence="4" id="KW-0694">RNA-binding</keyword>
<evidence type="ECO:0000256" key="1">
    <source>
        <dbReference type="ARBA" id="ARBA00013260"/>
    </source>
</evidence>
<evidence type="ECO:0000256" key="3">
    <source>
        <dbReference type="ARBA" id="ARBA00022801"/>
    </source>
</evidence>
<evidence type="ECO:0000256" key="4">
    <source>
        <dbReference type="ARBA" id="ARBA00022884"/>
    </source>
</evidence>
<dbReference type="CDD" id="cd00462">
    <property type="entry name" value="PTH"/>
    <property type="match status" value="1"/>
</dbReference>
<dbReference type="Proteomes" id="UP000229054">
    <property type="component" value="Unassembled WGS sequence"/>
</dbReference>
<sequence length="174" mass="19597">MILIVGLGNPGKKYQNTRHNIGSRTIDELESLNLKDVVLAKPRTFMNNSGQAVKSLIQTYFTNNTMALLSKYFWIAHDDIDLPLGKIKISKGRGSAGHKGIESIIKELGTKNFVRFRIGICPKTGKPKNPERFVLQNFNKEEEKNVKDAIKKTAEAIEFCLKEGLEKAMTKFNN</sequence>
<evidence type="ECO:0000313" key="10">
    <source>
        <dbReference type="Proteomes" id="UP000229054"/>
    </source>
</evidence>
<comment type="similarity">
    <text evidence="5 8">Belongs to the PTH family.</text>
</comment>
<evidence type="ECO:0000256" key="8">
    <source>
        <dbReference type="RuleBase" id="RU004320"/>
    </source>
</evidence>
<comment type="caution">
    <text evidence="9">The sequence shown here is derived from an EMBL/GenBank/DDBJ whole genome shotgun (WGS) entry which is preliminary data.</text>
</comment>
<evidence type="ECO:0000256" key="5">
    <source>
        <dbReference type="ARBA" id="ARBA00038063"/>
    </source>
</evidence>
<keyword evidence="3 7" id="KW-0378">Hydrolase</keyword>
<comment type="catalytic activity">
    <reaction evidence="7">
        <text>an N-acyl-L-alpha-aminoacyl-tRNA + H2O = an N-acyl-L-amino acid + a tRNA + H(+)</text>
        <dbReference type="Rhea" id="RHEA:54448"/>
        <dbReference type="Rhea" id="RHEA-COMP:10123"/>
        <dbReference type="Rhea" id="RHEA-COMP:13883"/>
        <dbReference type="ChEBI" id="CHEBI:15377"/>
        <dbReference type="ChEBI" id="CHEBI:15378"/>
        <dbReference type="ChEBI" id="CHEBI:59874"/>
        <dbReference type="ChEBI" id="CHEBI:78442"/>
        <dbReference type="ChEBI" id="CHEBI:138191"/>
        <dbReference type="EC" id="3.1.1.29"/>
    </reaction>
</comment>
<organism evidence="9 10">
    <name type="scientific">Candidatus Nealsonbacteria bacterium CG23_combo_of_CG06-09_8_20_14_all_39_25</name>
    <dbReference type="NCBI Taxonomy" id="1974723"/>
    <lineage>
        <taxon>Bacteria</taxon>
        <taxon>Candidatus Nealsoniibacteriota</taxon>
    </lineage>
</organism>
<dbReference type="PROSITE" id="PS01195">
    <property type="entry name" value="PEPT_TRNA_HYDROL_1"/>
    <property type="match status" value="1"/>
</dbReference>
<dbReference type="EMBL" id="PCRN01000029">
    <property type="protein sequence ID" value="PIP22409.1"/>
    <property type="molecule type" value="Genomic_DNA"/>
</dbReference>
<dbReference type="InterPro" id="IPR036416">
    <property type="entry name" value="Pept_tRNA_hydro_sf"/>
</dbReference>
<evidence type="ECO:0000256" key="2">
    <source>
        <dbReference type="ARBA" id="ARBA00022555"/>
    </source>
</evidence>
<keyword evidence="2" id="KW-0820">tRNA-binding</keyword>
<dbReference type="SUPFAM" id="SSF53178">
    <property type="entry name" value="Peptidyl-tRNA hydrolase-like"/>
    <property type="match status" value="1"/>
</dbReference>
<proteinExistence type="inferred from homology"/>
<evidence type="ECO:0000256" key="6">
    <source>
        <dbReference type="ARBA" id="ARBA00050038"/>
    </source>
</evidence>
<dbReference type="Pfam" id="PF01195">
    <property type="entry name" value="Pept_tRNA_hydro"/>
    <property type="match status" value="1"/>
</dbReference>
<accession>A0A2G9YTA6</accession>
<evidence type="ECO:0000256" key="7">
    <source>
        <dbReference type="RuleBase" id="RU000673"/>
    </source>
</evidence>
<dbReference type="InterPro" id="IPR001328">
    <property type="entry name" value="Pept_tRNA_hydro"/>
</dbReference>
<dbReference type="GO" id="GO:0004045">
    <property type="term" value="F:peptidyl-tRNA hydrolase activity"/>
    <property type="evidence" value="ECO:0007669"/>
    <property type="project" value="UniProtKB-EC"/>
</dbReference>
<dbReference type="AlphaFoldDB" id="A0A2G9YTA6"/>